<evidence type="ECO:0000313" key="2">
    <source>
        <dbReference type="EMBL" id="KAJ1172479.1"/>
    </source>
</evidence>
<gene>
    <name evidence="2" type="ORF">NDU88_004326</name>
</gene>
<dbReference type="EMBL" id="JANPWB010000007">
    <property type="protein sequence ID" value="KAJ1172479.1"/>
    <property type="molecule type" value="Genomic_DNA"/>
</dbReference>
<reference evidence="2" key="1">
    <citation type="journal article" date="2022" name="bioRxiv">
        <title>Sequencing and chromosome-scale assembly of the giantPleurodeles waltlgenome.</title>
        <authorList>
            <person name="Brown T."/>
            <person name="Elewa A."/>
            <person name="Iarovenko S."/>
            <person name="Subramanian E."/>
            <person name="Araus A.J."/>
            <person name="Petzold A."/>
            <person name="Susuki M."/>
            <person name="Suzuki K.-i.T."/>
            <person name="Hayashi T."/>
            <person name="Toyoda A."/>
            <person name="Oliveira C."/>
            <person name="Osipova E."/>
            <person name="Leigh N.D."/>
            <person name="Simon A."/>
            <person name="Yun M.H."/>
        </authorList>
    </citation>
    <scope>NUCLEOTIDE SEQUENCE</scope>
    <source>
        <strain evidence="2">20211129_DDA</strain>
        <tissue evidence="2">Liver</tissue>
    </source>
</reference>
<evidence type="ECO:0000313" key="3">
    <source>
        <dbReference type="Proteomes" id="UP001066276"/>
    </source>
</evidence>
<organism evidence="2 3">
    <name type="scientific">Pleurodeles waltl</name>
    <name type="common">Iberian ribbed newt</name>
    <dbReference type="NCBI Taxonomy" id="8319"/>
    <lineage>
        <taxon>Eukaryota</taxon>
        <taxon>Metazoa</taxon>
        <taxon>Chordata</taxon>
        <taxon>Craniata</taxon>
        <taxon>Vertebrata</taxon>
        <taxon>Euteleostomi</taxon>
        <taxon>Amphibia</taxon>
        <taxon>Batrachia</taxon>
        <taxon>Caudata</taxon>
        <taxon>Salamandroidea</taxon>
        <taxon>Salamandridae</taxon>
        <taxon>Pleurodelinae</taxon>
        <taxon>Pleurodeles</taxon>
    </lineage>
</organism>
<evidence type="ECO:0000256" key="1">
    <source>
        <dbReference type="SAM" id="SignalP"/>
    </source>
</evidence>
<feature type="chain" id="PRO_5043608430" evidence="1">
    <location>
        <begin position="21"/>
        <end position="146"/>
    </location>
</feature>
<proteinExistence type="predicted"/>
<name>A0AAV7T924_PLEWA</name>
<comment type="caution">
    <text evidence="2">The sequence shown here is derived from an EMBL/GenBank/DDBJ whole genome shotgun (WGS) entry which is preliminary data.</text>
</comment>
<dbReference type="AlphaFoldDB" id="A0AAV7T924"/>
<dbReference type="Proteomes" id="UP001066276">
    <property type="component" value="Chromosome 4_1"/>
</dbReference>
<sequence>MEAAAVLALCALAFPHPLHARVLRADEDGFAECSVFFKEQSPPEGFADPSSVRISSGAVQPCPALTAPGAPSYDPHIWRSDCVQLVGRFPVGNGQRPGTRGRAAALTLGQEQQLGLLSLSLWDTPDQTLSVSHTFIKDHLKEHLWL</sequence>
<accession>A0AAV7T924</accession>
<protein>
    <submittedName>
        <fullName evidence="2">Uncharacterized protein</fullName>
    </submittedName>
</protein>
<keyword evidence="1" id="KW-0732">Signal</keyword>
<keyword evidence="3" id="KW-1185">Reference proteome</keyword>
<feature type="signal peptide" evidence="1">
    <location>
        <begin position="1"/>
        <end position="20"/>
    </location>
</feature>